<protein>
    <submittedName>
        <fullName evidence="1">Uncharacterized protein</fullName>
    </submittedName>
</protein>
<gene>
    <name evidence="1" type="ORF">NYM_LOCUS4482</name>
</gene>
<sequence>MEHMFGYLSRRDHHGGDETELQCHERTMHLRESSERLIGHATEFEKGLDHRKTCRTRWELTGFPENHQIEKIEGWQENTEPHNQIST</sequence>
<name>A0A5K0WT69_9MAGN</name>
<dbReference type="EMBL" id="LR721775">
    <property type="protein sequence ID" value="VVV56591.1"/>
    <property type="molecule type" value="Genomic_DNA"/>
</dbReference>
<dbReference type="AlphaFoldDB" id="A0A5K0WT69"/>
<evidence type="ECO:0000313" key="1">
    <source>
        <dbReference type="EMBL" id="VVV56591.1"/>
    </source>
</evidence>
<organism evidence="1">
    <name type="scientific">Nymphaea colorata</name>
    <name type="common">pocket water lily</name>
    <dbReference type="NCBI Taxonomy" id="210225"/>
    <lineage>
        <taxon>Eukaryota</taxon>
        <taxon>Viridiplantae</taxon>
        <taxon>Streptophyta</taxon>
        <taxon>Embryophyta</taxon>
        <taxon>Tracheophyta</taxon>
        <taxon>Spermatophyta</taxon>
        <taxon>Magnoliopsida</taxon>
        <taxon>Nymphaeales</taxon>
        <taxon>Nymphaeaceae</taxon>
        <taxon>Nymphaea</taxon>
    </lineage>
</organism>
<proteinExistence type="predicted"/>
<dbReference type="Gramene" id="NC10G0143970.1">
    <property type="protein sequence ID" value="NC10G0143970.1:cds"/>
    <property type="gene ID" value="NC10G0143970"/>
</dbReference>
<reference evidence="1" key="1">
    <citation type="submission" date="2019-09" db="EMBL/GenBank/DDBJ databases">
        <authorList>
            <person name="Zhang L."/>
        </authorList>
    </citation>
    <scope>NUCLEOTIDE SEQUENCE</scope>
</reference>
<accession>A0A5K0WT69</accession>